<reference evidence="1 2" key="1">
    <citation type="submission" date="2018-08" db="EMBL/GenBank/DDBJ databases">
        <title>Lysinibacillus sp. YLB-03 draft genome sequence.</title>
        <authorList>
            <person name="Yu L."/>
        </authorList>
    </citation>
    <scope>NUCLEOTIDE SEQUENCE [LARGE SCALE GENOMIC DNA]</scope>
    <source>
        <strain evidence="1 2">YLB-03</strain>
    </source>
</reference>
<dbReference type="SFLD" id="SFLDG01135">
    <property type="entry name" value="C1.5.6:_HAD__Beta-PGM__Phospha"/>
    <property type="match status" value="1"/>
</dbReference>
<dbReference type="Gene3D" id="3.40.50.1000">
    <property type="entry name" value="HAD superfamily/HAD-like"/>
    <property type="match status" value="1"/>
</dbReference>
<name>A0A396S5P4_9BACL</name>
<dbReference type="GO" id="GO:0008967">
    <property type="term" value="F:phosphoglycolate phosphatase activity"/>
    <property type="evidence" value="ECO:0007669"/>
    <property type="project" value="TreeGrafter"/>
</dbReference>
<dbReference type="GO" id="GO:0006281">
    <property type="term" value="P:DNA repair"/>
    <property type="evidence" value="ECO:0007669"/>
    <property type="project" value="TreeGrafter"/>
</dbReference>
<dbReference type="Proteomes" id="UP000265692">
    <property type="component" value="Unassembled WGS sequence"/>
</dbReference>
<evidence type="ECO:0000313" key="2">
    <source>
        <dbReference type="Proteomes" id="UP000265692"/>
    </source>
</evidence>
<dbReference type="InterPro" id="IPR023214">
    <property type="entry name" value="HAD_sf"/>
</dbReference>
<dbReference type="NCBIfam" id="TIGR01509">
    <property type="entry name" value="HAD-SF-IA-v3"/>
    <property type="match status" value="1"/>
</dbReference>
<dbReference type="NCBIfam" id="TIGR01549">
    <property type="entry name" value="HAD-SF-IA-v1"/>
    <property type="match status" value="1"/>
</dbReference>
<dbReference type="GO" id="GO:0005829">
    <property type="term" value="C:cytosol"/>
    <property type="evidence" value="ECO:0007669"/>
    <property type="project" value="TreeGrafter"/>
</dbReference>
<dbReference type="SUPFAM" id="SSF56784">
    <property type="entry name" value="HAD-like"/>
    <property type="match status" value="1"/>
</dbReference>
<dbReference type="InterPro" id="IPR041492">
    <property type="entry name" value="HAD_2"/>
</dbReference>
<dbReference type="PANTHER" id="PTHR43434:SF26">
    <property type="entry name" value="PYROPHOSPHATASE PPAX"/>
    <property type="match status" value="1"/>
</dbReference>
<dbReference type="AlphaFoldDB" id="A0A396S5P4"/>
<accession>A0A396S5P4</accession>
<dbReference type="SFLD" id="SFLDG01129">
    <property type="entry name" value="C1.5:_HAD__Beta-PGM__Phosphata"/>
    <property type="match status" value="1"/>
</dbReference>
<keyword evidence="2" id="KW-1185">Reference proteome</keyword>
<keyword evidence="1" id="KW-0378">Hydrolase</keyword>
<proteinExistence type="predicted"/>
<gene>
    <name evidence="1" type="ORF">D1B33_14875</name>
</gene>
<dbReference type="Gene3D" id="1.10.150.240">
    <property type="entry name" value="Putative phosphatase, domain 2"/>
    <property type="match status" value="1"/>
</dbReference>
<evidence type="ECO:0000313" key="1">
    <source>
        <dbReference type="EMBL" id="RHW34078.1"/>
    </source>
</evidence>
<dbReference type="PRINTS" id="PR00413">
    <property type="entry name" value="HADHALOGNASE"/>
</dbReference>
<dbReference type="PANTHER" id="PTHR43434">
    <property type="entry name" value="PHOSPHOGLYCOLATE PHOSPHATASE"/>
    <property type="match status" value="1"/>
</dbReference>
<comment type="caution">
    <text evidence="1">The sequence shown here is derived from an EMBL/GenBank/DDBJ whole genome shotgun (WGS) entry which is preliminary data.</text>
</comment>
<dbReference type="InterPro" id="IPR023198">
    <property type="entry name" value="PGP-like_dom2"/>
</dbReference>
<dbReference type="Pfam" id="PF13419">
    <property type="entry name" value="HAD_2"/>
    <property type="match status" value="1"/>
</dbReference>
<dbReference type="EMBL" id="QWEI01000009">
    <property type="protein sequence ID" value="RHW34078.1"/>
    <property type="molecule type" value="Genomic_DNA"/>
</dbReference>
<dbReference type="FunFam" id="3.40.50.1000:FF:000022">
    <property type="entry name" value="Phosphoglycolate phosphatase"/>
    <property type="match status" value="1"/>
</dbReference>
<dbReference type="RefSeq" id="WP_118877192.1">
    <property type="nucleotide sequence ID" value="NZ_QWEI01000009.1"/>
</dbReference>
<organism evidence="1 2">
    <name type="scientific">Ureibacillus yapensis</name>
    <dbReference type="NCBI Taxonomy" id="2304605"/>
    <lineage>
        <taxon>Bacteria</taxon>
        <taxon>Bacillati</taxon>
        <taxon>Bacillota</taxon>
        <taxon>Bacilli</taxon>
        <taxon>Bacillales</taxon>
        <taxon>Caryophanaceae</taxon>
        <taxon>Ureibacillus</taxon>
    </lineage>
</organism>
<protein>
    <submittedName>
        <fullName evidence="1">HAD family hydrolase</fullName>
    </submittedName>
</protein>
<sequence length="221" mass="25387">MKAIIFDFDGTLADSGECGLLATQKGFKECNLSIPTKKEVDYYMGIPIEQSFHEMTNHTLDEGQFKKLLQLFRQAYKTFEEQTITAFPHLDEVLDTLQKQGLLLFVVSSKKTDVLYRNLQKLQLDRFFTDWIGSDQVEHYKPHPDGILKIVERYSLKATECVMVGDAIFDIQMGKAAGCETVAVNWGSHSKEQLLKEEPSFFAHEVKDLYHLMNFKVANMF</sequence>
<dbReference type="InterPro" id="IPR006439">
    <property type="entry name" value="HAD-SF_hydro_IA"/>
</dbReference>
<dbReference type="OrthoDB" id="9792518at2"/>
<dbReference type="SFLD" id="SFLDS00003">
    <property type="entry name" value="Haloacid_Dehalogenase"/>
    <property type="match status" value="1"/>
</dbReference>
<dbReference type="InterPro" id="IPR050155">
    <property type="entry name" value="HAD-like_hydrolase_sf"/>
</dbReference>
<dbReference type="InterPro" id="IPR036412">
    <property type="entry name" value="HAD-like_sf"/>
</dbReference>